<proteinExistence type="predicted"/>
<dbReference type="Proteomes" id="UP001295423">
    <property type="component" value="Unassembled WGS sequence"/>
</dbReference>
<evidence type="ECO:0000256" key="1">
    <source>
        <dbReference type="SAM" id="MobiDB-lite"/>
    </source>
</evidence>
<comment type="caution">
    <text evidence="2">The sequence shown here is derived from an EMBL/GenBank/DDBJ whole genome shotgun (WGS) entry which is preliminary data.</text>
</comment>
<sequence length="146" mass="16543">MEDERIIEYGDKRSYLRKRRSSHYRVGSFRRQVMDAINDNVDPNPLYRFSSCGDLPGGTRDDDTIASSVTSSFSSLPRSSFSSFSSLPGSKRGSGHTGSMQNVQWESSRKLNRNLSSRYKLMDRGQLLGEIDRQSSRLLPHDTSDL</sequence>
<feature type="region of interest" description="Disordered" evidence="1">
    <location>
        <begin position="58"/>
        <end position="109"/>
    </location>
</feature>
<keyword evidence="3" id="KW-1185">Reference proteome</keyword>
<dbReference type="EMBL" id="CAKOGP040001714">
    <property type="protein sequence ID" value="CAJ1946744.1"/>
    <property type="molecule type" value="Genomic_DNA"/>
</dbReference>
<dbReference type="AlphaFoldDB" id="A0AAD2PTY0"/>
<organism evidence="2 3">
    <name type="scientific">Cylindrotheca closterium</name>
    <dbReference type="NCBI Taxonomy" id="2856"/>
    <lineage>
        <taxon>Eukaryota</taxon>
        <taxon>Sar</taxon>
        <taxon>Stramenopiles</taxon>
        <taxon>Ochrophyta</taxon>
        <taxon>Bacillariophyta</taxon>
        <taxon>Bacillariophyceae</taxon>
        <taxon>Bacillariophycidae</taxon>
        <taxon>Bacillariales</taxon>
        <taxon>Bacillariaceae</taxon>
        <taxon>Cylindrotheca</taxon>
    </lineage>
</organism>
<evidence type="ECO:0000313" key="3">
    <source>
        <dbReference type="Proteomes" id="UP001295423"/>
    </source>
</evidence>
<protein>
    <submittedName>
        <fullName evidence="2">Uncharacterized protein</fullName>
    </submittedName>
</protein>
<gene>
    <name evidence="2" type="ORF">CYCCA115_LOCUS10816</name>
</gene>
<reference evidence="2" key="1">
    <citation type="submission" date="2023-08" db="EMBL/GenBank/DDBJ databases">
        <authorList>
            <person name="Audoor S."/>
            <person name="Bilcke G."/>
        </authorList>
    </citation>
    <scope>NUCLEOTIDE SEQUENCE</scope>
</reference>
<accession>A0AAD2PTY0</accession>
<feature type="compositionally biased region" description="Low complexity" evidence="1">
    <location>
        <begin position="67"/>
        <end position="91"/>
    </location>
</feature>
<name>A0AAD2PTY0_9STRA</name>
<feature type="compositionally biased region" description="Polar residues" evidence="1">
    <location>
        <begin position="97"/>
        <end position="106"/>
    </location>
</feature>
<evidence type="ECO:0000313" key="2">
    <source>
        <dbReference type="EMBL" id="CAJ1946744.1"/>
    </source>
</evidence>